<accession>M5GDY6</accession>
<dbReference type="EMBL" id="JH795861">
    <property type="protein sequence ID" value="EJU02808.1"/>
    <property type="molecule type" value="Genomic_DNA"/>
</dbReference>
<dbReference type="GeneID" id="63687604"/>
<evidence type="ECO:0000313" key="1">
    <source>
        <dbReference type="EMBL" id="EJU02808.1"/>
    </source>
</evidence>
<protein>
    <submittedName>
        <fullName evidence="1">Uncharacterized protein</fullName>
    </submittedName>
</protein>
<keyword evidence="2" id="KW-1185">Reference proteome</keyword>
<dbReference type="Proteomes" id="UP000030653">
    <property type="component" value="Unassembled WGS sequence"/>
</dbReference>
<reference evidence="1 2" key="1">
    <citation type="journal article" date="2012" name="Science">
        <title>The Paleozoic origin of enzymatic lignin decomposition reconstructed from 31 fungal genomes.</title>
        <authorList>
            <person name="Floudas D."/>
            <person name="Binder M."/>
            <person name="Riley R."/>
            <person name="Barry K."/>
            <person name="Blanchette R.A."/>
            <person name="Henrissat B."/>
            <person name="Martinez A.T."/>
            <person name="Otillar R."/>
            <person name="Spatafora J.W."/>
            <person name="Yadav J.S."/>
            <person name="Aerts A."/>
            <person name="Benoit I."/>
            <person name="Boyd A."/>
            <person name="Carlson A."/>
            <person name="Copeland A."/>
            <person name="Coutinho P.M."/>
            <person name="de Vries R.P."/>
            <person name="Ferreira P."/>
            <person name="Findley K."/>
            <person name="Foster B."/>
            <person name="Gaskell J."/>
            <person name="Glotzer D."/>
            <person name="Gorecki P."/>
            <person name="Heitman J."/>
            <person name="Hesse C."/>
            <person name="Hori C."/>
            <person name="Igarashi K."/>
            <person name="Jurgens J.A."/>
            <person name="Kallen N."/>
            <person name="Kersten P."/>
            <person name="Kohler A."/>
            <person name="Kuees U."/>
            <person name="Kumar T.K.A."/>
            <person name="Kuo A."/>
            <person name="LaButti K."/>
            <person name="Larrondo L.F."/>
            <person name="Lindquist E."/>
            <person name="Ling A."/>
            <person name="Lombard V."/>
            <person name="Lucas S."/>
            <person name="Lundell T."/>
            <person name="Martin R."/>
            <person name="McLaughlin D.J."/>
            <person name="Morgenstern I."/>
            <person name="Morin E."/>
            <person name="Murat C."/>
            <person name="Nagy L.G."/>
            <person name="Nolan M."/>
            <person name="Ohm R.A."/>
            <person name="Patyshakuliyeva A."/>
            <person name="Rokas A."/>
            <person name="Ruiz-Duenas F.J."/>
            <person name="Sabat G."/>
            <person name="Salamov A."/>
            <person name="Samejima M."/>
            <person name="Schmutz J."/>
            <person name="Slot J.C."/>
            <person name="St John F."/>
            <person name="Stenlid J."/>
            <person name="Sun H."/>
            <person name="Sun S."/>
            <person name="Syed K."/>
            <person name="Tsang A."/>
            <person name="Wiebenga A."/>
            <person name="Young D."/>
            <person name="Pisabarro A."/>
            <person name="Eastwood D.C."/>
            <person name="Martin F."/>
            <person name="Cullen D."/>
            <person name="Grigoriev I.V."/>
            <person name="Hibbett D.S."/>
        </authorList>
    </citation>
    <scope>NUCLEOTIDE SEQUENCE [LARGE SCALE GENOMIC DNA]</scope>
    <source>
        <strain evidence="1 2">DJM-731 SS1</strain>
    </source>
</reference>
<organism evidence="1 2">
    <name type="scientific">Dacryopinax primogenitus (strain DJM 731)</name>
    <name type="common">Brown rot fungus</name>
    <dbReference type="NCBI Taxonomy" id="1858805"/>
    <lineage>
        <taxon>Eukaryota</taxon>
        <taxon>Fungi</taxon>
        <taxon>Dikarya</taxon>
        <taxon>Basidiomycota</taxon>
        <taxon>Agaricomycotina</taxon>
        <taxon>Dacrymycetes</taxon>
        <taxon>Dacrymycetales</taxon>
        <taxon>Dacrymycetaceae</taxon>
        <taxon>Dacryopinax</taxon>
    </lineage>
</organism>
<name>M5GDY6_DACPD</name>
<proteinExistence type="predicted"/>
<evidence type="ECO:0000313" key="2">
    <source>
        <dbReference type="Proteomes" id="UP000030653"/>
    </source>
</evidence>
<gene>
    <name evidence="1" type="ORF">DACRYDRAFT_21761</name>
</gene>
<dbReference type="HOGENOM" id="CLU_3050270_0_0_1"/>
<dbReference type="AlphaFoldDB" id="M5GDY6"/>
<sequence length="54" mass="6280">MAPSYDVTPRYIRYLTRCFDDDPVLYPGRGSLTSCRRLRIRLSAMSNPSVISRR</sequence>
<dbReference type="RefSeq" id="XP_040629702.1">
    <property type="nucleotide sequence ID" value="XM_040772542.1"/>
</dbReference>